<dbReference type="PANTHER" id="PTHR11732">
    <property type="entry name" value="ALDO/KETO REDUCTASE"/>
    <property type="match status" value="1"/>
</dbReference>
<dbReference type="InterPro" id="IPR036812">
    <property type="entry name" value="NAD(P)_OxRdtase_dom_sf"/>
</dbReference>
<dbReference type="EMBL" id="JAUEPH010000002">
    <property type="protein sequence ID" value="MDN3203589.1"/>
    <property type="molecule type" value="Genomic_DNA"/>
</dbReference>
<dbReference type="RefSeq" id="WP_289999149.1">
    <property type="nucleotide sequence ID" value="NZ_JAUEPH010000002.1"/>
</dbReference>
<dbReference type="Gene3D" id="3.20.20.100">
    <property type="entry name" value="NADP-dependent oxidoreductase domain"/>
    <property type="match status" value="1"/>
</dbReference>
<dbReference type="InterPro" id="IPR020471">
    <property type="entry name" value="AKR"/>
</dbReference>
<feature type="domain" description="NADP-dependent oxidoreductase" evidence="1">
    <location>
        <begin position="15"/>
        <end position="289"/>
    </location>
</feature>
<accession>A0ABT7YAQ5</accession>
<dbReference type="InterPro" id="IPR023210">
    <property type="entry name" value="NADP_OxRdtase_dom"/>
</dbReference>
<sequence>MKNLKFQNGDEMPILGLGTWKSKPGEVKKAVYWAIEAGYRHLDCARIYQNEKEVGEGIDQAIREGLVKREELFVTSKLWNNAHKKSHVRPAIEQTLNDLGLDYLDLYLVHWPLAFGSGVTFAKEREDFLTYEEAPLTETWQAMQEVKKEGLTKHIGVSNFNQKKLKEIFDADGQKPEMNQIEMHPFLPQKELVNFCKSNGILMTAYSPLGSGDSRTAAHENDPVLLKNETVLEIGEKHGASAGQVLIAWSIARDIAVIPKSANKSRIKENFDSSKINLDSEDLKNLDNIGISHRFVDGTFFTGENSPYTLKDLWD</sequence>
<evidence type="ECO:0000313" key="3">
    <source>
        <dbReference type="Proteomes" id="UP001171916"/>
    </source>
</evidence>
<evidence type="ECO:0000313" key="2">
    <source>
        <dbReference type="EMBL" id="MDN3203589.1"/>
    </source>
</evidence>
<dbReference type="Pfam" id="PF00248">
    <property type="entry name" value="Aldo_ket_red"/>
    <property type="match status" value="1"/>
</dbReference>
<gene>
    <name evidence="2" type="ORF">QVH07_05495</name>
</gene>
<evidence type="ECO:0000259" key="1">
    <source>
        <dbReference type="Pfam" id="PF00248"/>
    </source>
</evidence>
<comment type="caution">
    <text evidence="2">The sequence shown here is derived from an EMBL/GenBank/DDBJ whole genome shotgun (WGS) entry which is preliminary data.</text>
</comment>
<dbReference type="Proteomes" id="UP001171916">
    <property type="component" value="Unassembled WGS sequence"/>
</dbReference>
<keyword evidence="3" id="KW-1185">Reference proteome</keyword>
<protein>
    <submittedName>
        <fullName evidence="2">Aldo/keto reductase</fullName>
    </submittedName>
</protein>
<dbReference type="InterPro" id="IPR018170">
    <property type="entry name" value="Aldo/ket_reductase_CS"/>
</dbReference>
<dbReference type="PIRSF" id="PIRSF000097">
    <property type="entry name" value="AKR"/>
    <property type="match status" value="1"/>
</dbReference>
<organism evidence="2 3">
    <name type="scientific">Algoriphagus sediminis</name>
    <dbReference type="NCBI Taxonomy" id="3057113"/>
    <lineage>
        <taxon>Bacteria</taxon>
        <taxon>Pseudomonadati</taxon>
        <taxon>Bacteroidota</taxon>
        <taxon>Cytophagia</taxon>
        <taxon>Cytophagales</taxon>
        <taxon>Cyclobacteriaceae</taxon>
        <taxon>Algoriphagus</taxon>
    </lineage>
</organism>
<dbReference type="PROSITE" id="PS00062">
    <property type="entry name" value="ALDOKETO_REDUCTASE_2"/>
    <property type="match status" value="1"/>
</dbReference>
<dbReference type="PROSITE" id="PS00798">
    <property type="entry name" value="ALDOKETO_REDUCTASE_1"/>
    <property type="match status" value="1"/>
</dbReference>
<proteinExistence type="predicted"/>
<name>A0ABT7YAQ5_9BACT</name>
<dbReference type="PRINTS" id="PR00069">
    <property type="entry name" value="ALDKETRDTASE"/>
</dbReference>
<reference evidence="2" key="1">
    <citation type="submission" date="2023-06" db="EMBL/GenBank/DDBJ databases">
        <title>Robiginitalea aurantiacus sp. nov. and Algoriphagus sediminis sp. nov., isolated from coastal sediment.</title>
        <authorList>
            <person name="Zhou Z.Y."/>
            <person name="An J."/>
            <person name="Jia Y.W."/>
            <person name="Du Z.J."/>
        </authorList>
    </citation>
    <scope>NUCLEOTIDE SEQUENCE</scope>
    <source>
        <strain evidence="2">C2-7</strain>
    </source>
</reference>
<dbReference type="SUPFAM" id="SSF51430">
    <property type="entry name" value="NAD(P)-linked oxidoreductase"/>
    <property type="match status" value="1"/>
</dbReference>